<dbReference type="EMBL" id="CP007798">
    <property type="protein sequence ID" value="AIB16675.1"/>
    <property type="molecule type" value="Genomic_DNA"/>
</dbReference>
<dbReference type="KEGG" id="abq:ABAZ39_33105"/>
<keyword evidence="2" id="KW-0614">Plasmid</keyword>
<sequence>MGIALRREGASEKALESFERALGQWPTSSAAHFELITTLDEMGRRVEAEQARRRALAVNPRYVREGLLERARAHRLANSEDALALYPQVAEAWPECAEAQVFSSYWYELTNRPVQAAAAWDKAVRAPGGFDDEARSLAQSYYHLAIMRMASPTADTSIPCFERAVALEPERSEFLMQMLQALASIGLADRAVAMEPAAKALFPADAGVEMSFVASHLIAGDFRKAMDRGERCARIAPDNVDGALFHGLACLVAGDIEASAALLNTPRVAAVPRGATYLGLLLHTQGHLAEAEAAHDRTRRDNPQDVFAMVNLALLYEDTGRRQEAEDLHLKAIAGAPRLLRALAQLRPVWARERLLRRYDVAGI</sequence>
<evidence type="ECO:0000256" key="1">
    <source>
        <dbReference type="PROSITE-ProRule" id="PRU00339"/>
    </source>
</evidence>
<dbReference type="Gene3D" id="1.25.40.10">
    <property type="entry name" value="Tetratricopeptide repeat domain"/>
    <property type="match status" value="3"/>
</dbReference>
<dbReference type="PANTHER" id="PTHR12558">
    <property type="entry name" value="CELL DIVISION CYCLE 16,23,27"/>
    <property type="match status" value="1"/>
</dbReference>
<evidence type="ECO:0000313" key="2">
    <source>
        <dbReference type="EMBL" id="AIB16675.1"/>
    </source>
</evidence>
<dbReference type="Pfam" id="PF13176">
    <property type="entry name" value="TPR_7"/>
    <property type="match status" value="1"/>
</dbReference>
<organism evidence="2 3">
    <name type="scientific">Azospirillum argentinense</name>
    <dbReference type="NCBI Taxonomy" id="2970906"/>
    <lineage>
        <taxon>Bacteria</taxon>
        <taxon>Pseudomonadati</taxon>
        <taxon>Pseudomonadota</taxon>
        <taxon>Alphaproteobacteria</taxon>
        <taxon>Rhodospirillales</taxon>
        <taxon>Azospirillaceae</taxon>
        <taxon>Azospirillum</taxon>
    </lineage>
</organism>
<keyword evidence="1" id="KW-0802">TPR repeat</keyword>
<gene>
    <name evidence="2" type="ORF">ABAZ39_33105</name>
</gene>
<reference evidence="2 3" key="1">
    <citation type="journal article" date="2014" name="Genome Announc.">
        <title>Complete Genome Sequence of the Model Rhizosphere Strain Azospirillum brasilense Az39, Successfully Applied in Agriculture.</title>
        <authorList>
            <person name="Rivera D."/>
            <person name="Revale S."/>
            <person name="Molina R."/>
            <person name="Gualpa J."/>
            <person name="Puente M."/>
            <person name="Maroniche G."/>
            <person name="Paris G."/>
            <person name="Baker D."/>
            <person name="Clavijo B."/>
            <person name="McLay K."/>
            <person name="Spaepen S."/>
            <person name="Perticari A."/>
            <person name="Vazquez M."/>
            <person name="Wisniewski-Dye F."/>
            <person name="Watkins C."/>
            <person name="Martinez-Abarca F."/>
            <person name="Vanderleyden J."/>
            <person name="Cassan F."/>
        </authorList>
    </citation>
    <scope>NUCLEOTIDE SEQUENCE [LARGE SCALE GENOMIC DNA]</scope>
    <source>
        <strain evidence="2 3">Az39</strain>
        <plasmid evidence="2">AbAZ39_p5</plasmid>
    </source>
</reference>
<name>A0A060DVF7_9PROT</name>
<dbReference type="InterPro" id="IPR011990">
    <property type="entry name" value="TPR-like_helical_dom_sf"/>
</dbReference>
<proteinExistence type="predicted"/>
<dbReference type="PROSITE" id="PS50005">
    <property type="entry name" value="TPR"/>
    <property type="match status" value="1"/>
</dbReference>
<evidence type="ECO:0008006" key="4">
    <source>
        <dbReference type="Google" id="ProtNLM"/>
    </source>
</evidence>
<dbReference type="AlphaFoldDB" id="A0A060DVF7"/>
<protein>
    <recommendedName>
        <fullName evidence="4">Tetratricopeptide repeat protein</fullName>
    </recommendedName>
</protein>
<accession>A0A060DVF7</accession>
<feature type="repeat" description="TPR" evidence="1">
    <location>
        <begin position="138"/>
        <end position="171"/>
    </location>
</feature>
<dbReference type="SMART" id="SM00028">
    <property type="entry name" value="TPR"/>
    <property type="match status" value="5"/>
</dbReference>
<dbReference type="PANTHER" id="PTHR12558:SF13">
    <property type="entry name" value="CELL DIVISION CYCLE PROTEIN 27 HOMOLOG"/>
    <property type="match status" value="1"/>
</dbReference>
<dbReference type="Proteomes" id="UP000027186">
    <property type="component" value="Plasmid AbAZ39_p5"/>
</dbReference>
<evidence type="ECO:0000313" key="3">
    <source>
        <dbReference type="Proteomes" id="UP000027186"/>
    </source>
</evidence>
<dbReference type="SUPFAM" id="SSF48452">
    <property type="entry name" value="TPR-like"/>
    <property type="match status" value="2"/>
</dbReference>
<geneLocation type="plasmid" evidence="2 3">
    <name>AbAZ39_p5</name>
</geneLocation>
<dbReference type="InterPro" id="IPR019734">
    <property type="entry name" value="TPR_rpt"/>
</dbReference>